<feature type="domain" description="Mechanosensitive ion channel MscS" evidence="8">
    <location>
        <begin position="139"/>
        <end position="203"/>
    </location>
</feature>
<dbReference type="Pfam" id="PF21088">
    <property type="entry name" value="MS_channel_1st"/>
    <property type="match status" value="1"/>
</dbReference>
<dbReference type="EMBL" id="CP002480">
    <property type="protein sequence ID" value="ADW68731.1"/>
    <property type="molecule type" value="Genomic_DNA"/>
</dbReference>
<dbReference type="PANTHER" id="PTHR30460">
    <property type="entry name" value="MODERATE CONDUCTANCE MECHANOSENSITIVE CHANNEL YBIO"/>
    <property type="match status" value="1"/>
</dbReference>
<evidence type="ECO:0000256" key="2">
    <source>
        <dbReference type="ARBA" id="ARBA00008017"/>
    </source>
</evidence>
<feature type="transmembrane region" description="Helical" evidence="7">
    <location>
        <begin position="120"/>
        <end position="140"/>
    </location>
</feature>
<name>E8WYA4_GRATM</name>
<dbReference type="InterPro" id="IPR006685">
    <property type="entry name" value="MscS_channel_2nd"/>
</dbReference>
<evidence type="ECO:0000256" key="6">
    <source>
        <dbReference type="ARBA" id="ARBA00023136"/>
    </source>
</evidence>
<comment type="similarity">
    <text evidence="2">Belongs to the MscS (TC 1.A.23) family.</text>
</comment>
<evidence type="ECO:0000256" key="1">
    <source>
        <dbReference type="ARBA" id="ARBA00004651"/>
    </source>
</evidence>
<keyword evidence="6 7" id="KW-0472">Membrane</keyword>
<reference evidence="11" key="1">
    <citation type="submission" date="2011-01" db="EMBL/GenBank/DDBJ databases">
        <title>Complete sequence of chromosome of Acidobacterium sp. MP5ACTX9.</title>
        <authorList>
            <consortium name="US DOE Joint Genome Institute"/>
            <person name="Lucas S."/>
            <person name="Copeland A."/>
            <person name="Lapidus A."/>
            <person name="Cheng J.-F."/>
            <person name="Goodwin L."/>
            <person name="Pitluck S."/>
            <person name="Teshima H."/>
            <person name="Detter J.C."/>
            <person name="Han C."/>
            <person name="Tapia R."/>
            <person name="Land M."/>
            <person name="Hauser L."/>
            <person name="Kyrpides N."/>
            <person name="Ivanova N."/>
            <person name="Ovchinnikova G."/>
            <person name="Pagani I."/>
            <person name="Rawat S.R."/>
            <person name="Mannisto M."/>
            <person name="Haggblom M.M."/>
            <person name="Woyke T."/>
        </authorList>
    </citation>
    <scope>NUCLEOTIDE SEQUENCE [LARGE SCALE GENOMIC DNA]</scope>
    <source>
        <strain evidence="11">MP5ACTX9</strain>
    </source>
</reference>
<evidence type="ECO:0000256" key="3">
    <source>
        <dbReference type="ARBA" id="ARBA00022475"/>
    </source>
</evidence>
<dbReference type="Gene3D" id="3.30.70.100">
    <property type="match status" value="1"/>
</dbReference>
<feature type="transmembrane region" description="Helical" evidence="7">
    <location>
        <begin position="48"/>
        <end position="67"/>
    </location>
</feature>
<keyword evidence="5 7" id="KW-1133">Transmembrane helix</keyword>
<gene>
    <name evidence="10" type="ordered locus">AciX9_1681</name>
</gene>
<evidence type="ECO:0000259" key="8">
    <source>
        <dbReference type="Pfam" id="PF00924"/>
    </source>
</evidence>
<dbReference type="HOGENOM" id="CLU_037945_8_0_0"/>
<keyword evidence="3" id="KW-1003">Cell membrane</keyword>
<dbReference type="Gene3D" id="2.30.30.60">
    <property type="match status" value="1"/>
</dbReference>
<evidence type="ECO:0000256" key="4">
    <source>
        <dbReference type="ARBA" id="ARBA00022692"/>
    </source>
</evidence>
<dbReference type="InterPro" id="IPR010920">
    <property type="entry name" value="LSM_dom_sf"/>
</dbReference>
<keyword evidence="11" id="KW-1185">Reference proteome</keyword>
<sequence length="323" mass="35260">MLPILLEMRPTLNLLTTFSPTVQGSIFQTLNHDWHQDFVVMVEDRLPKVAVVLVFLFILWRVALFFVHRMQKLAIRQVGNSQRAAQLRTMATIVRATSLSALGFLGFLQVLNLLNIDYKPLLASAGILGVGIGLGAQSLFKDIINGIFILVEDQYNVGEVVKVASLTGTVEDLTLRLTRLRDGDGTLYVIPNSQIATVSNLSRDYSVASLPIAVDASANPDEVIALLGEIAAGLRADVAFKDVIVADPSVLGVDKIDGRSIIYPINIRVRPNQKDGVLRELRRRVVLTFEKRGIPLGSDSSMLIMQAAKDPTAPPSQQPLVGS</sequence>
<evidence type="ECO:0000256" key="5">
    <source>
        <dbReference type="ARBA" id="ARBA00022989"/>
    </source>
</evidence>
<evidence type="ECO:0000256" key="7">
    <source>
        <dbReference type="SAM" id="Phobius"/>
    </source>
</evidence>
<dbReference type="InterPro" id="IPR045276">
    <property type="entry name" value="YbiO_bact"/>
</dbReference>
<dbReference type="KEGG" id="acm:AciX9_1681"/>
<dbReference type="PaxDb" id="1198114-AciX9_1681"/>
<dbReference type="eggNOG" id="COG0668">
    <property type="taxonomic scope" value="Bacteria"/>
</dbReference>
<protein>
    <submittedName>
        <fullName evidence="10">MscS Mechanosensitive ion channel</fullName>
    </submittedName>
</protein>
<comment type="subcellular location">
    <subcellularLocation>
        <location evidence="1">Cell membrane</location>
        <topology evidence="1">Multi-pass membrane protein</topology>
    </subcellularLocation>
</comment>
<dbReference type="InterPro" id="IPR023408">
    <property type="entry name" value="MscS_beta-dom_sf"/>
</dbReference>
<organism evidence="11">
    <name type="scientific">Granulicella tundricola (strain ATCC BAA-1859 / DSM 23138 / MP5ACTX9)</name>
    <dbReference type="NCBI Taxonomy" id="1198114"/>
    <lineage>
        <taxon>Bacteria</taxon>
        <taxon>Pseudomonadati</taxon>
        <taxon>Acidobacteriota</taxon>
        <taxon>Terriglobia</taxon>
        <taxon>Terriglobales</taxon>
        <taxon>Acidobacteriaceae</taxon>
        <taxon>Granulicella</taxon>
    </lineage>
</organism>
<dbReference type="InterPro" id="IPR049142">
    <property type="entry name" value="MS_channel_1st"/>
</dbReference>
<proteinExistence type="inferred from homology"/>
<feature type="domain" description="Mechanosensitive ion channel transmembrane helices 2/3" evidence="9">
    <location>
        <begin position="102"/>
        <end position="137"/>
    </location>
</feature>
<dbReference type="STRING" id="1198114.AciX9_1681"/>
<dbReference type="Proteomes" id="UP000000343">
    <property type="component" value="Chromosome"/>
</dbReference>
<feature type="transmembrane region" description="Helical" evidence="7">
    <location>
        <begin position="87"/>
        <end position="108"/>
    </location>
</feature>
<dbReference type="SUPFAM" id="SSF82689">
    <property type="entry name" value="Mechanosensitive channel protein MscS (YggB), C-terminal domain"/>
    <property type="match status" value="1"/>
</dbReference>
<dbReference type="GO" id="GO:0005886">
    <property type="term" value="C:plasma membrane"/>
    <property type="evidence" value="ECO:0007669"/>
    <property type="project" value="UniProtKB-SubCell"/>
</dbReference>
<dbReference type="InterPro" id="IPR011066">
    <property type="entry name" value="MscS_channel_C_sf"/>
</dbReference>
<dbReference type="Gene3D" id="1.10.287.1260">
    <property type="match status" value="1"/>
</dbReference>
<evidence type="ECO:0000313" key="10">
    <source>
        <dbReference type="EMBL" id="ADW68731.1"/>
    </source>
</evidence>
<dbReference type="SUPFAM" id="SSF82861">
    <property type="entry name" value="Mechanosensitive channel protein MscS (YggB), transmembrane region"/>
    <property type="match status" value="1"/>
</dbReference>
<evidence type="ECO:0000259" key="9">
    <source>
        <dbReference type="Pfam" id="PF21088"/>
    </source>
</evidence>
<dbReference type="InterPro" id="IPR011014">
    <property type="entry name" value="MscS_channel_TM-2"/>
</dbReference>
<dbReference type="FunFam" id="2.30.30.60:FF:000001">
    <property type="entry name" value="MscS Mechanosensitive ion channel"/>
    <property type="match status" value="1"/>
</dbReference>
<evidence type="ECO:0000313" key="11">
    <source>
        <dbReference type="Proteomes" id="UP000000343"/>
    </source>
</evidence>
<dbReference type="GO" id="GO:0008381">
    <property type="term" value="F:mechanosensitive monoatomic ion channel activity"/>
    <property type="evidence" value="ECO:0007669"/>
    <property type="project" value="InterPro"/>
</dbReference>
<dbReference type="PANTHER" id="PTHR30460:SF0">
    <property type="entry name" value="MODERATE CONDUCTANCE MECHANOSENSITIVE CHANNEL YBIO"/>
    <property type="match status" value="1"/>
</dbReference>
<keyword evidence="4 7" id="KW-0812">Transmembrane</keyword>
<accession>E8WYA4</accession>
<dbReference type="Pfam" id="PF00924">
    <property type="entry name" value="MS_channel_2nd"/>
    <property type="match status" value="1"/>
</dbReference>
<dbReference type="SUPFAM" id="SSF50182">
    <property type="entry name" value="Sm-like ribonucleoproteins"/>
    <property type="match status" value="1"/>
</dbReference>
<dbReference type="AlphaFoldDB" id="E8WYA4"/>